<dbReference type="Proteomes" id="UP000001551">
    <property type="component" value="Chromosome"/>
</dbReference>
<proteinExistence type="predicted"/>
<organism evidence="4 5">
    <name type="scientific">Ethanoligenens harbinense (strain DSM 18485 / JCM 12961 / CGMCC 1.5033 / YUAN-3)</name>
    <dbReference type="NCBI Taxonomy" id="663278"/>
    <lineage>
        <taxon>Bacteria</taxon>
        <taxon>Bacillati</taxon>
        <taxon>Bacillota</taxon>
        <taxon>Clostridia</taxon>
        <taxon>Eubacteriales</taxon>
        <taxon>Oscillospiraceae</taxon>
        <taxon>Ethanoligenens</taxon>
    </lineage>
</organism>
<dbReference type="SMART" id="SM00062">
    <property type="entry name" value="PBPb"/>
    <property type="match status" value="1"/>
</dbReference>
<evidence type="ECO:0000256" key="2">
    <source>
        <dbReference type="SAM" id="SignalP"/>
    </source>
</evidence>
<gene>
    <name evidence="4" type="ordered locus">Ethha_2245</name>
</gene>
<sequence length="270" mass="29428">MKSIFKKISSIALASALCVTMASCKSSSSSTDKLDAIKKAGVLVVGTSADYPPFEFHKQQNGQDKIMGADVEIAEQIAKKIGVKIQWQDMDFDGLLPALQSGKIDMIIAGMIDTPEREKAVDFSHKYYLSTDQAIIRKDDLSKYSKLSDLSGKHIGVQLGTTQQDDMKKWLPSGDYVALGKDTDLILELKSKKVDAVILEEPIVKAYVSQNSDLVTANISFPKATQGPAVAVQKGNDKEFLSTINSVVDGLVSSKKVDNWVAQYTTLSEK</sequence>
<reference evidence="4 5" key="1">
    <citation type="submission" date="2010-12" db="EMBL/GenBank/DDBJ databases">
        <title>Complete sequence of Ethanoligenens harbinense YUAN-3.</title>
        <authorList>
            <person name="Lucas S."/>
            <person name="Copeland A."/>
            <person name="Lapidus A."/>
            <person name="Cheng J.-F."/>
            <person name="Bruce D."/>
            <person name="Goodwin L."/>
            <person name="Pitluck S."/>
            <person name="Chertkov O."/>
            <person name="Misra M."/>
            <person name="Detter J.C."/>
            <person name="Han C."/>
            <person name="Tapia R."/>
            <person name="Land M."/>
            <person name="Hauser L."/>
            <person name="Jeffries C."/>
            <person name="Kyrpides N."/>
            <person name="Ivanova N."/>
            <person name="Mikhailova N."/>
            <person name="Wang A."/>
            <person name="Mouttaki H."/>
            <person name="He Z."/>
            <person name="Zhou J."/>
            <person name="Hemme C.L."/>
            <person name="Woyke T."/>
        </authorList>
    </citation>
    <scope>NUCLEOTIDE SEQUENCE [LARGE SCALE GENOMIC DNA]</scope>
    <source>
        <strain evidence="5">DSM 18485 / JCM 12961 / CGMCC 1.5033 / YUAN-3</strain>
    </source>
</reference>
<dbReference type="PROSITE" id="PS51257">
    <property type="entry name" value="PROKAR_LIPOPROTEIN"/>
    <property type="match status" value="1"/>
</dbReference>
<accession>E6U4F2</accession>
<dbReference type="Gene3D" id="3.40.190.10">
    <property type="entry name" value="Periplasmic binding protein-like II"/>
    <property type="match status" value="2"/>
</dbReference>
<evidence type="ECO:0000259" key="3">
    <source>
        <dbReference type="SMART" id="SM00062"/>
    </source>
</evidence>
<evidence type="ECO:0000256" key="1">
    <source>
        <dbReference type="ARBA" id="ARBA00022729"/>
    </source>
</evidence>
<dbReference type="SUPFAM" id="SSF53850">
    <property type="entry name" value="Periplasmic binding protein-like II"/>
    <property type="match status" value="1"/>
</dbReference>
<dbReference type="PANTHER" id="PTHR35936:SF17">
    <property type="entry name" value="ARGININE-BINDING EXTRACELLULAR PROTEIN ARTP"/>
    <property type="match status" value="1"/>
</dbReference>
<dbReference type="Pfam" id="PF00497">
    <property type="entry name" value="SBP_bac_3"/>
    <property type="match status" value="1"/>
</dbReference>
<evidence type="ECO:0000313" key="4">
    <source>
        <dbReference type="EMBL" id="ADU27759.1"/>
    </source>
</evidence>
<evidence type="ECO:0000313" key="5">
    <source>
        <dbReference type="Proteomes" id="UP000001551"/>
    </source>
</evidence>
<protein>
    <submittedName>
        <fullName evidence="4">Extracellular solute-binding protein family 3</fullName>
    </submittedName>
</protein>
<keyword evidence="5" id="KW-1185">Reference proteome</keyword>
<dbReference type="InterPro" id="IPR001638">
    <property type="entry name" value="Solute-binding_3/MltF_N"/>
</dbReference>
<keyword evidence="1 2" id="KW-0732">Signal</keyword>
<feature type="signal peptide" evidence="2">
    <location>
        <begin position="1"/>
        <end position="24"/>
    </location>
</feature>
<name>E6U4F2_ETHHY</name>
<dbReference type="KEGG" id="eha:Ethha_2245"/>
<feature type="domain" description="Solute-binding protein family 3/N-terminal" evidence="3">
    <location>
        <begin position="42"/>
        <end position="268"/>
    </location>
</feature>
<dbReference type="HOGENOM" id="CLU_019602_18_2_9"/>
<dbReference type="EMBL" id="CP002400">
    <property type="protein sequence ID" value="ADU27759.1"/>
    <property type="molecule type" value="Genomic_DNA"/>
</dbReference>
<dbReference type="PANTHER" id="PTHR35936">
    <property type="entry name" value="MEMBRANE-BOUND LYTIC MUREIN TRANSGLYCOSYLASE F"/>
    <property type="match status" value="1"/>
</dbReference>
<dbReference type="eggNOG" id="COG0834">
    <property type="taxonomic scope" value="Bacteria"/>
</dbReference>
<feature type="chain" id="PRO_5039404305" evidence="2">
    <location>
        <begin position="25"/>
        <end position="270"/>
    </location>
</feature>
<dbReference type="STRING" id="663278.Ethha_2245"/>
<dbReference type="AlphaFoldDB" id="E6U4F2"/>
<dbReference type="RefSeq" id="WP_013486107.1">
    <property type="nucleotide sequence ID" value="NC_014828.1"/>
</dbReference>